<reference evidence="1" key="1">
    <citation type="submission" date="2020-06" db="EMBL/GenBank/DDBJ databases">
        <authorList>
            <person name="Li T."/>
            <person name="Hu X."/>
            <person name="Zhang T."/>
            <person name="Song X."/>
            <person name="Zhang H."/>
            <person name="Dai N."/>
            <person name="Sheng W."/>
            <person name="Hou X."/>
            <person name="Wei L."/>
        </authorList>
    </citation>
    <scope>NUCLEOTIDE SEQUENCE</scope>
    <source>
        <strain evidence="1">KEN1</strain>
        <tissue evidence="1">Leaf</tissue>
    </source>
</reference>
<organism evidence="1">
    <name type="scientific">Sesamum latifolium</name>
    <dbReference type="NCBI Taxonomy" id="2727402"/>
    <lineage>
        <taxon>Eukaryota</taxon>
        <taxon>Viridiplantae</taxon>
        <taxon>Streptophyta</taxon>
        <taxon>Embryophyta</taxon>
        <taxon>Tracheophyta</taxon>
        <taxon>Spermatophyta</taxon>
        <taxon>Magnoliopsida</taxon>
        <taxon>eudicotyledons</taxon>
        <taxon>Gunneridae</taxon>
        <taxon>Pentapetalae</taxon>
        <taxon>asterids</taxon>
        <taxon>lamiids</taxon>
        <taxon>Lamiales</taxon>
        <taxon>Pedaliaceae</taxon>
        <taxon>Sesamum</taxon>
    </lineage>
</organism>
<comment type="caution">
    <text evidence="1">The sequence shown here is derived from an EMBL/GenBank/DDBJ whole genome shotgun (WGS) entry which is preliminary data.</text>
</comment>
<dbReference type="EMBL" id="JACGWN010000011">
    <property type="protein sequence ID" value="KAL0422226.1"/>
    <property type="molecule type" value="Genomic_DNA"/>
</dbReference>
<dbReference type="AlphaFoldDB" id="A0AAW2UYS8"/>
<reference evidence="1" key="2">
    <citation type="journal article" date="2024" name="Plant">
        <title>Genomic evolution and insights into agronomic trait innovations of Sesamum species.</title>
        <authorList>
            <person name="Miao H."/>
            <person name="Wang L."/>
            <person name="Qu L."/>
            <person name="Liu H."/>
            <person name="Sun Y."/>
            <person name="Le M."/>
            <person name="Wang Q."/>
            <person name="Wei S."/>
            <person name="Zheng Y."/>
            <person name="Lin W."/>
            <person name="Duan Y."/>
            <person name="Cao H."/>
            <person name="Xiong S."/>
            <person name="Wang X."/>
            <person name="Wei L."/>
            <person name="Li C."/>
            <person name="Ma Q."/>
            <person name="Ju M."/>
            <person name="Zhao R."/>
            <person name="Li G."/>
            <person name="Mu C."/>
            <person name="Tian Q."/>
            <person name="Mei H."/>
            <person name="Zhang T."/>
            <person name="Gao T."/>
            <person name="Zhang H."/>
        </authorList>
    </citation>
    <scope>NUCLEOTIDE SEQUENCE</scope>
    <source>
        <strain evidence="1">KEN1</strain>
    </source>
</reference>
<proteinExistence type="predicted"/>
<protein>
    <submittedName>
        <fullName evidence="1">Uncharacterized protein</fullName>
    </submittedName>
</protein>
<evidence type="ECO:0000313" key="1">
    <source>
        <dbReference type="EMBL" id="KAL0422226.1"/>
    </source>
</evidence>
<name>A0AAW2UYS8_9LAMI</name>
<gene>
    <name evidence="1" type="ORF">Slati_3245500</name>
</gene>
<sequence>MTRVSPPTYLSWPSAGRGRILPPWLQRNLSRLLGEPGAEHGAEPEGMIRLEITAASVDIVESNGR</sequence>
<accession>A0AAW2UYS8</accession>